<evidence type="ECO:0000313" key="10">
    <source>
        <dbReference type="Proteomes" id="UP000176282"/>
    </source>
</evidence>
<dbReference type="Proteomes" id="UP000176282">
    <property type="component" value="Unassembled WGS sequence"/>
</dbReference>
<feature type="binding site" evidence="4">
    <location>
        <position position="183"/>
    </location>
    <ligand>
        <name>D-glyceraldehyde 3-phosphate</name>
        <dbReference type="ChEBI" id="CHEBI:59776"/>
    </ligand>
</feature>
<dbReference type="EMBL" id="MFQB01000046">
    <property type="protein sequence ID" value="OGH65677.1"/>
    <property type="molecule type" value="Genomic_DNA"/>
</dbReference>
<evidence type="ECO:0000256" key="2">
    <source>
        <dbReference type="ARBA" id="ARBA00023002"/>
    </source>
</evidence>
<dbReference type="STRING" id="1798680.A3J66_01365"/>
<reference evidence="9 10" key="1">
    <citation type="journal article" date="2016" name="Nat. Commun.">
        <title>Thousands of microbial genomes shed light on interconnected biogeochemical processes in an aquifer system.</title>
        <authorList>
            <person name="Anantharaman K."/>
            <person name="Brown C.T."/>
            <person name="Hug L.A."/>
            <person name="Sharon I."/>
            <person name="Castelle C.J."/>
            <person name="Probst A.J."/>
            <person name="Thomas B.C."/>
            <person name="Singh A."/>
            <person name="Wilkins M.J."/>
            <person name="Karaoz U."/>
            <person name="Brodie E.L."/>
            <person name="Williams K.H."/>
            <person name="Hubbard S.S."/>
            <person name="Banfield J.F."/>
        </authorList>
    </citation>
    <scope>NUCLEOTIDE SEQUENCE [LARGE SCALE GENOMIC DNA]</scope>
</reference>
<evidence type="ECO:0000256" key="5">
    <source>
        <dbReference type="PIRSR" id="PIRSR000149-3"/>
    </source>
</evidence>
<feature type="binding site" evidence="5">
    <location>
        <begin position="12"/>
        <end position="13"/>
    </location>
    <ligand>
        <name>NAD(+)</name>
        <dbReference type="ChEBI" id="CHEBI:57540"/>
    </ligand>
</feature>
<feature type="binding site" evidence="4">
    <location>
        <begin position="152"/>
        <end position="154"/>
    </location>
    <ligand>
        <name>D-glyceraldehyde 3-phosphate</name>
        <dbReference type="ChEBI" id="CHEBI:59776"/>
    </ligand>
</feature>
<dbReference type="SUPFAM" id="SSF51735">
    <property type="entry name" value="NAD(P)-binding Rossmann-fold domains"/>
    <property type="match status" value="1"/>
</dbReference>
<dbReference type="InterPro" id="IPR020831">
    <property type="entry name" value="GlycerAld/Erythrose_P_DH"/>
</dbReference>
<dbReference type="PANTHER" id="PTHR43148">
    <property type="entry name" value="GLYCERALDEHYDE-3-PHOSPHATE DEHYDROGENASE 2"/>
    <property type="match status" value="1"/>
</dbReference>
<keyword evidence="5" id="KW-0547">Nucleotide-binding</keyword>
<dbReference type="GO" id="GO:0051287">
    <property type="term" value="F:NAD binding"/>
    <property type="evidence" value="ECO:0007669"/>
    <property type="project" value="InterPro"/>
</dbReference>
<keyword evidence="2" id="KW-0560">Oxidoreductase</keyword>
<evidence type="ECO:0000256" key="3">
    <source>
        <dbReference type="PIRSR" id="PIRSR000149-1"/>
    </source>
</evidence>
<dbReference type="InterPro" id="IPR020828">
    <property type="entry name" value="GlycerAld_3-P_DH_NAD(P)-bd"/>
</dbReference>
<feature type="binding site" evidence="5">
    <location>
        <position position="121"/>
    </location>
    <ligand>
        <name>NAD(+)</name>
        <dbReference type="ChEBI" id="CHEBI:57540"/>
    </ligand>
</feature>
<sequence length="339" mass="37805">MPLRVAINGFGRIGRILARIAWDNPHFEVVAINSRSEADIYAHLLKYDSIYGPWEHEVSYRDNSALIIDGKEVPLHHEDEVEKAPWSGYDVDVVIESTGVFRDRETSEKHMEAGAKYVVISAPAKDEDITMIYGINHTAFDPQRHRVISAASCTTTCAAPVVRTLHDTFGLAHGYISTAHAYTNDQHLVDHPHRKHDFRRSRAASLSIVPTETGAAKTIGKLIPELRGKLDGIALRVPVEIVSVVNFVGELQRTATVEEVNNSFREAARERFPKSLTVSELPLVSVDHTRTSFGSVVDALSTQVIDGTLVSILAWYDNEWGYVTQLAYLLEYMSEKINA</sequence>
<dbReference type="AlphaFoldDB" id="A0A1F6M224"/>
<name>A0A1F6M224_9BACT</name>
<dbReference type="NCBIfam" id="TIGR01534">
    <property type="entry name" value="GAPDH-I"/>
    <property type="match status" value="1"/>
</dbReference>
<dbReference type="GO" id="GO:0050661">
    <property type="term" value="F:NADP binding"/>
    <property type="evidence" value="ECO:0007669"/>
    <property type="project" value="InterPro"/>
</dbReference>
<dbReference type="PRINTS" id="PR00078">
    <property type="entry name" value="G3PDHDRGNASE"/>
</dbReference>
<keyword evidence="5" id="KW-0520">NAD</keyword>
<dbReference type="InterPro" id="IPR036291">
    <property type="entry name" value="NAD(P)-bd_dom_sf"/>
</dbReference>
<feature type="domain" description="Glyceraldehyde 3-phosphate dehydrogenase NAD(P) binding" evidence="8">
    <location>
        <begin position="3"/>
        <end position="153"/>
    </location>
</feature>
<dbReference type="Gene3D" id="3.30.360.10">
    <property type="entry name" value="Dihydrodipicolinate Reductase, domain 2"/>
    <property type="match status" value="1"/>
</dbReference>
<organism evidence="9 10">
    <name type="scientific">Candidatus Magasanikbacteria bacterium RIFCSPHIGHO2_02_FULL_47_14</name>
    <dbReference type="NCBI Taxonomy" id="1798680"/>
    <lineage>
        <taxon>Bacteria</taxon>
        <taxon>Candidatus Magasanikiibacteriota</taxon>
    </lineage>
</organism>
<dbReference type="FunFam" id="3.40.50.720:FF:000001">
    <property type="entry name" value="Glyceraldehyde-3-phosphate dehydrogenase"/>
    <property type="match status" value="1"/>
</dbReference>
<evidence type="ECO:0000256" key="6">
    <source>
        <dbReference type="PIRSR" id="PIRSR000149-4"/>
    </source>
</evidence>
<dbReference type="Pfam" id="PF00044">
    <property type="entry name" value="Gp_dh_N"/>
    <property type="match status" value="1"/>
</dbReference>
<feature type="active site" description="Nucleophile" evidence="3">
    <location>
        <position position="153"/>
    </location>
</feature>
<dbReference type="SMART" id="SM00846">
    <property type="entry name" value="Gp_dh_N"/>
    <property type="match status" value="1"/>
</dbReference>
<dbReference type="CDD" id="cd05214">
    <property type="entry name" value="GAPDH_I_N"/>
    <property type="match status" value="1"/>
</dbReference>
<dbReference type="Pfam" id="PF02800">
    <property type="entry name" value="Gp_dh_C"/>
    <property type="match status" value="1"/>
</dbReference>
<feature type="binding site" evidence="4">
    <location>
        <begin position="213"/>
        <end position="214"/>
    </location>
    <ligand>
        <name>D-glyceraldehyde 3-phosphate</name>
        <dbReference type="ChEBI" id="CHEBI:59776"/>
    </ligand>
</feature>
<proteinExistence type="inferred from homology"/>
<comment type="similarity">
    <text evidence="1 7">Belongs to the glyceraldehyde-3-phosphate dehydrogenase family.</text>
</comment>
<gene>
    <name evidence="9" type="ORF">A3J66_01365</name>
</gene>
<dbReference type="CDD" id="cd18126">
    <property type="entry name" value="GAPDH_I_C"/>
    <property type="match status" value="1"/>
</dbReference>
<feature type="binding site" evidence="4">
    <location>
        <position position="236"/>
    </location>
    <ligand>
        <name>D-glyceraldehyde 3-phosphate</name>
        <dbReference type="ChEBI" id="CHEBI:59776"/>
    </ligand>
</feature>
<evidence type="ECO:0000256" key="7">
    <source>
        <dbReference type="RuleBase" id="RU000397"/>
    </source>
</evidence>
<dbReference type="InterPro" id="IPR006424">
    <property type="entry name" value="Glyceraldehyde-3-P_DH_1"/>
</dbReference>
<dbReference type="PIRSF" id="PIRSF000149">
    <property type="entry name" value="GAP_DH"/>
    <property type="match status" value="1"/>
</dbReference>
<dbReference type="GO" id="GO:0006006">
    <property type="term" value="P:glucose metabolic process"/>
    <property type="evidence" value="ECO:0007669"/>
    <property type="project" value="InterPro"/>
</dbReference>
<dbReference type="GO" id="GO:0016620">
    <property type="term" value="F:oxidoreductase activity, acting on the aldehyde or oxo group of donors, NAD or NADP as acceptor"/>
    <property type="evidence" value="ECO:0007669"/>
    <property type="project" value="InterPro"/>
</dbReference>
<dbReference type="FunFam" id="3.30.360.10:FF:000002">
    <property type="entry name" value="Glyceraldehyde-3-phosphate dehydrogenase"/>
    <property type="match status" value="1"/>
</dbReference>
<feature type="site" description="Activates thiol group during catalysis" evidence="6">
    <location>
        <position position="180"/>
    </location>
</feature>
<dbReference type="SUPFAM" id="SSF55347">
    <property type="entry name" value="Glyceraldehyde-3-phosphate dehydrogenase-like, C-terminal domain"/>
    <property type="match status" value="1"/>
</dbReference>
<evidence type="ECO:0000313" key="9">
    <source>
        <dbReference type="EMBL" id="OGH65677.1"/>
    </source>
</evidence>
<evidence type="ECO:0000256" key="1">
    <source>
        <dbReference type="ARBA" id="ARBA00007406"/>
    </source>
</evidence>
<evidence type="ECO:0000256" key="4">
    <source>
        <dbReference type="PIRSR" id="PIRSR000149-2"/>
    </source>
</evidence>
<accession>A0A1F6M224</accession>
<dbReference type="InterPro" id="IPR020829">
    <property type="entry name" value="GlycerAld_3-P_DH_cat"/>
</dbReference>
<comment type="caution">
    <text evidence="9">The sequence shown here is derived from an EMBL/GenBank/DDBJ whole genome shotgun (WGS) entry which is preliminary data.</text>
</comment>
<dbReference type="Gene3D" id="3.40.50.720">
    <property type="entry name" value="NAD(P)-binding Rossmann-like Domain"/>
    <property type="match status" value="1"/>
</dbReference>
<protein>
    <submittedName>
        <fullName evidence="9">Type I glyceraldehyde-3-phosphate dehydrogenase</fullName>
    </submittedName>
</protein>
<evidence type="ECO:0000259" key="8">
    <source>
        <dbReference type="SMART" id="SM00846"/>
    </source>
</evidence>
<feature type="binding site" evidence="5">
    <location>
        <position position="318"/>
    </location>
    <ligand>
        <name>NAD(+)</name>
        <dbReference type="ChEBI" id="CHEBI:57540"/>
    </ligand>
</feature>